<dbReference type="SUPFAM" id="SSF51045">
    <property type="entry name" value="WW domain"/>
    <property type="match status" value="2"/>
</dbReference>
<gene>
    <name evidence="9" type="ORF">ALAG00032_LOCUS12705</name>
</gene>
<evidence type="ECO:0000256" key="2">
    <source>
        <dbReference type="ARBA" id="ARBA00022737"/>
    </source>
</evidence>
<feature type="compositionally biased region" description="Polar residues" evidence="6">
    <location>
        <begin position="250"/>
        <end position="270"/>
    </location>
</feature>
<feature type="compositionally biased region" description="Basic and acidic residues" evidence="6">
    <location>
        <begin position="271"/>
        <end position="280"/>
    </location>
</feature>
<accession>A0A7S3K3Y4</accession>
<dbReference type="SMART" id="SM00456">
    <property type="entry name" value="WW"/>
    <property type="match status" value="2"/>
</dbReference>
<feature type="region of interest" description="Disordered" evidence="6">
    <location>
        <begin position="133"/>
        <end position="161"/>
    </location>
</feature>
<protein>
    <recommendedName>
        <fullName evidence="10">WW domain-containing protein</fullName>
    </recommendedName>
</protein>
<dbReference type="EMBL" id="HBIJ01019375">
    <property type="protein sequence ID" value="CAE0371923.1"/>
    <property type="molecule type" value="Transcribed_RNA"/>
</dbReference>
<evidence type="ECO:0000256" key="5">
    <source>
        <dbReference type="PROSITE-ProRule" id="PRU01371"/>
    </source>
</evidence>
<proteinExistence type="predicted"/>
<reference evidence="9" key="1">
    <citation type="submission" date="2021-01" db="EMBL/GenBank/DDBJ databases">
        <authorList>
            <person name="Corre E."/>
            <person name="Pelletier E."/>
            <person name="Niang G."/>
            <person name="Scheremetjew M."/>
            <person name="Finn R."/>
            <person name="Kale V."/>
            <person name="Holt S."/>
            <person name="Cochrane G."/>
            <person name="Meng A."/>
            <person name="Brown T."/>
            <person name="Cohen L."/>
        </authorList>
    </citation>
    <scope>NUCLEOTIDE SEQUENCE</scope>
    <source>
        <strain evidence="9">CCMP1510</strain>
    </source>
</reference>
<evidence type="ECO:0000313" key="9">
    <source>
        <dbReference type="EMBL" id="CAE0371923.1"/>
    </source>
</evidence>
<evidence type="ECO:0000259" key="7">
    <source>
        <dbReference type="PROSITE" id="PS50020"/>
    </source>
</evidence>
<evidence type="ECO:0000256" key="1">
    <source>
        <dbReference type="ARBA" id="ARBA00022723"/>
    </source>
</evidence>
<dbReference type="GO" id="GO:0008270">
    <property type="term" value="F:zinc ion binding"/>
    <property type="evidence" value="ECO:0007669"/>
    <property type="project" value="UniProtKB-KW"/>
</dbReference>
<dbReference type="AlphaFoldDB" id="A0A7S3K3Y4"/>
<evidence type="ECO:0008006" key="10">
    <source>
        <dbReference type="Google" id="ProtNLM"/>
    </source>
</evidence>
<dbReference type="Pfam" id="PF13913">
    <property type="entry name" value="zf-C2HC_2"/>
    <property type="match status" value="1"/>
</dbReference>
<organism evidence="9">
    <name type="scientific">Aureoumbra lagunensis</name>
    <dbReference type="NCBI Taxonomy" id="44058"/>
    <lineage>
        <taxon>Eukaryota</taxon>
        <taxon>Sar</taxon>
        <taxon>Stramenopiles</taxon>
        <taxon>Ochrophyta</taxon>
        <taxon>Pelagophyceae</taxon>
        <taxon>Pelagomonadales</taxon>
        <taxon>Aureoumbra</taxon>
    </lineage>
</organism>
<dbReference type="PANTHER" id="PTHR13555:SF36">
    <property type="entry name" value="ZINC FINGER C2HC DOMAIN-CONTAINING PROTEIN 1B"/>
    <property type="match status" value="1"/>
</dbReference>
<dbReference type="PROSITE" id="PS52027">
    <property type="entry name" value="ZF_C2HC_C3H"/>
    <property type="match status" value="1"/>
</dbReference>
<name>A0A7S3K3Y4_9STRA</name>
<evidence type="ECO:0000256" key="4">
    <source>
        <dbReference type="ARBA" id="ARBA00022833"/>
    </source>
</evidence>
<dbReference type="PROSITE" id="PS50020">
    <property type="entry name" value="WW_DOMAIN_2"/>
    <property type="match status" value="2"/>
</dbReference>
<dbReference type="InterPro" id="IPR001202">
    <property type="entry name" value="WW_dom"/>
</dbReference>
<feature type="domain" description="WW" evidence="7">
    <location>
        <begin position="197"/>
        <end position="231"/>
    </location>
</feature>
<evidence type="ECO:0000256" key="3">
    <source>
        <dbReference type="ARBA" id="ARBA00022771"/>
    </source>
</evidence>
<evidence type="ECO:0000256" key="6">
    <source>
        <dbReference type="SAM" id="MobiDB-lite"/>
    </source>
</evidence>
<keyword evidence="1" id="KW-0479">Metal-binding</keyword>
<dbReference type="InterPro" id="IPR049899">
    <property type="entry name" value="Znf_C2HC_C3H"/>
</dbReference>
<keyword evidence="3 5" id="KW-0863">Zinc-finger</keyword>
<feature type="region of interest" description="Disordered" evidence="6">
    <location>
        <begin position="237"/>
        <end position="286"/>
    </location>
</feature>
<dbReference type="Pfam" id="PF00397">
    <property type="entry name" value="WW"/>
    <property type="match status" value="2"/>
</dbReference>
<keyword evidence="2" id="KW-0677">Repeat</keyword>
<dbReference type="InterPro" id="IPR026319">
    <property type="entry name" value="ZC2HC1A/B-like"/>
</dbReference>
<feature type="domain" description="C2HC/C3H-type" evidence="8">
    <location>
        <begin position="420"/>
        <end position="449"/>
    </location>
</feature>
<feature type="domain" description="WW" evidence="7">
    <location>
        <begin position="18"/>
        <end position="52"/>
    </location>
</feature>
<dbReference type="Gene3D" id="3.30.160.60">
    <property type="entry name" value="Classic Zinc Finger"/>
    <property type="match status" value="1"/>
</dbReference>
<dbReference type="PANTHER" id="PTHR13555">
    <property type="entry name" value="C2H2 ZINC FINGER CGI-62-RELATED"/>
    <property type="match status" value="1"/>
</dbReference>
<evidence type="ECO:0000259" key="8">
    <source>
        <dbReference type="PROSITE" id="PS52027"/>
    </source>
</evidence>
<dbReference type="CDD" id="cd00201">
    <property type="entry name" value="WW"/>
    <property type="match status" value="2"/>
</dbReference>
<dbReference type="PROSITE" id="PS01159">
    <property type="entry name" value="WW_DOMAIN_1"/>
    <property type="match status" value="2"/>
</dbReference>
<keyword evidence="4" id="KW-0862">Zinc</keyword>
<feature type="region of interest" description="Disordered" evidence="6">
    <location>
        <begin position="397"/>
        <end position="417"/>
    </location>
</feature>
<dbReference type="InterPro" id="IPR036020">
    <property type="entry name" value="WW_dom_sf"/>
</dbReference>
<sequence length="460" mass="53923">MDTLFPNRVKQEQRRRRKEICPGWTQHTCKKTGRLYYHHAATNKTTWTRPAEAPPLQNEKISNETIPAHRRIQENEIMSRNREEEIIQKNHQQKNMTENEFEIWITGFVRLTPSQIRRLSTLVNAQLSVISKQEEGNLEPKQRRHPRPRPEWNETFASNDQPEIHEETQHTQWHRKNNTFHNEEQAQNYYIQKDQQEELPPGWTKHRDKRSGHYFYRNEQKQESTWIRPRIDHVPKKKDEDRYRAMWRPESSTTKTYNSEESQQVSARSNTIREERRRPTPDLQADDAAALDDNCTQCERAMNSHALDKMQKIHGIRCCPKCAPQKKRKQFNTAARRAEAIADNPEDKQLIKSGIAAVKREKKEALKSISRNNMTGTGESKWKAQSEQLRDAMKSMRHAQHNKVPGQPPPAMVPSAPDPSLVACPHCGRRFNDKAAERHIPKCRDIKAKPRTLKRGGSYA</sequence>
<dbReference type="Gene3D" id="2.20.70.10">
    <property type="match status" value="2"/>
</dbReference>